<dbReference type="AlphaFoldDB" id="A0A4Y7PIS3"/>
<dbReference type="EMBL" id="ML170277">
    <property type="protein sequence ID" value="TDL15373.1"/>
    <property type="molecule type" value="Genomic_DNA"/>
</dbReference>
<gene>
    <name evidence="2" type="ORF">BD410DRAFT_732808</name>
</gene>
<organism evidence="2 3">
    <name type="scientific">Rickenella mellea</name>
    <dbReference type="NCBI Taxonomy" id="50990"/>
    <lineage>
        <taxon>Eukaryota</taxon>
        <taxon>Fungi</taxon>
        <taxon>Dikarya</taxon>
        <taxon>Basidiomycota</taxon>
        <taxon>Agaricomycotina</taxon>
        <taxon>Agaricomycetes</taxon>
        <taxon>Hymenochaetales</taxon>
        <taxon>Rickenellaceae</taxon>
        <taxon>Rickenella</taxon>
    </lineage>
</organism>
<proteinExistence type="predicted"/>
<reference evidence="2 3" key="1">
    <citation type="submission" date="2018-06" db="EMBL/GenBank/DDBJ databases">
        <title>A transcriptomic atlas of mushroom development highlights an independent origin of complex multicellularity.</title>
        <authorList>
            <consortium name="DOE Joint Genome Institute"/>
            <person name="Krizsan K."/>
            <person name="Almasi E."/>
            <person name="Merenyi Z."/>
            <person name="Sahu N."/>
            <person name="Viragh M."/>
            <person name="Koszo T."/>
            <person name="Mondo S."/>
            <person name="Kiss B."/>
            <person name="Balint B."/>
            <person name="Kues U."/>
            <person name="Barry K."/>
            <person name="Hegedus J.C."/>
            <person name="Henrissat B."/>
            <person name="Johnson J."/>
            <person name="Lipzen A."/>
            <person name="Ohm R."/>
            <person name="Nagy I."/>
            <person name="Pangilinan J."/>
            <person name="Yan J."/>
            <person name="Xiong Y."/>
            <person name="Grigoriev I.V."/>
            <person name="Hibbett D.S."/>
            <person name="Nagy L.G."/>
        </authorList>
    </citation>
    <scope>NUCLEOTIDE SEQUENCE [LARGE SCALE GENOMIC DNA]</scope>
    <source>
        <strain evidence="2 3">SZMC22713</strain>
    </source>
</reference>
<evidence type="ECO:0000313" key="3">
    <source>
        <dbReference type="Proteomes" id="UP000294933"/>
    </source>
</evidence>
<dbReference type="OrthoDB" id="3268424at2759"/>
<feature type="compositionally biased region" description="Low complexity" evidence="1">
    <location>
        <begin position="72"/>
        <end position="84"/>
    </location>
</feature>
<dbReference type="Proteomes" id="UP000294933">
    <property type="component" value="Unassembled WGS sequence"/>
</dbReference>
<protein>
    <recommendedName>
        <fullName evidence="4">HAT C-terminal dimerisation domain-containing protein</fullName>
    </recommendedName>
</protein>
<evidence type="ECO:0000256" key="1">
    <source>
        <dbReference type="SAM" id="MobiDB-lite"/>
    </source>
</evidence>
<keyword evidence="3" id="KW-1185">Reference proteome</keyword>
<name>A0A4Y7PIS3_9AGAM</name>
<sequence length="84" mass="8775">MCHLLATSTDVECAFSQGGLTVSKCRHALSDESTRAATILGSWAGIGGLIPEMIIQAFRDKSARPRQPIVESSGSTAPTTPSAE</sequence>
<dbReference type="VEuPathDB" id="FungiDB:BD410DRAFT_732808"/>
<accession>A0A4Y7PIS3</accession>
<dbReference type="STRING" id="50990.A0A4Y7PIS3"/>
<feature type="region of interest" description="Disordered" evidence="1">
    <location>
        <begin position="62"/>
        <end position="84"/>
    </location>
</feature>
<evidence type="ECO:0000313" key="2">
    <source>
        <dbReference type="EMBL" id="TDL15373.1"/>
    </source>
</evidence>
<evidence type="ECO:0008006" key="4">
    <source>
        <dbReference type="Google" id="ProtNLM"/>
    </source>
</evidence>